<keyword evidence="3" id="KW-0805">Transcription regulation</keyword>
<dbReference type="Pfam" id="PF02954">
    <property type="entry name" value="HTH_8"/>
    <property type="match status" value="1"/>
</dbReference>
<dbReference type="Pfam" id="PF25601">
    <property type="entry name" value="AAA_lid_14"/>
    <property type="match status" value="1"/>
</dbReference>
<dbReference type="PANTHER" id="PTHR32071">
    <property type="entry name" value="TRANSCRIPTIONAL REGULATORY PROTEIN"/>
    <property type="match status" value="1"/>
</dbReference>
<dbReference type="GO" id="GO:0005524">
    <property type="term" value="F:ATP binding"/>
    <property type="evidence" value="ECO:0007669"/>
    <property type="project" value="UniProtKB-KW"/>
</dbReference>
<dbReference type="SMART" id="SM00382">
    <property type="entry name" value="AAA"/>
    <property type="match status" value="1"/>
</dbReference>
<dbReference type="Gene3D" id="3.40.50.300">
    <property type="entry name" value="P-loop containing nucleotide triphosphate hydrolases"/>
    <property type="match status" value="1"/>
</dbReference>
<dbReference type="InterPro" id="IPR003593">
    <property type="entry name" value="AAA+_ATPase"/>
</dbReference>
<keyword evidence="2" id="KW-0067">ATP-binding</keyword>
<dbReference type="Gene3D" id="1.10.8.60">
    <property type="match status" value="1"/>
</dbReference>
<dbReference type="InterPro" id="IPR025662">
    <property type="entry name" value="Sigma_54_int_dom_ATP-bd_1"/>
</dbReference>
<dbReference type="EMBL" id="FMJC01000002">
    <property type="protein sequence ID" value="SCM72398.1"/>
    <property type="molecule type" value="Genomic_DNA"/>
</dbReference>
<evidence type="ECO:0000256" key="1">
    <source>
        <dbReference type="ARBA" id="ARBA00022741"/>
    </source>
</evidence>
<gene>
    <name evidence="6" type="primary">rocR</name>
    <name evidence="6" type="ORF">KL86DES1_20584</name>
</gene>
<reference evidence="6" key="1">
    <citation type="submission" date="2016-08" db="EMBL/GenBank/DDBJ databases">
        <authorList>
            <person name="Seilhamer J.J."/>
        </authorList>
    </citation>
    <scope>NUCLEOTIDE SEQUENCE</scope>
    <source>
        <strain evidence="6">86-1</strain>
    </source>
</reference>
<dbReference type="InterPro" id="IPR027417">
    <property type="entry name" value="P-loop_NTPase"/>
</dbReference>
<evidence type="ECO:0000259" key="5">
    <source>
        <dbReference type="PROSITE" id="PS50045"/>
    </source>
</evidence>
<dbReference type="GO" id="GO:0006355">
    <property type="term" value="P:regulation of DNA-templated transcription"/>
    <property type="evidence" value="ECO:0007669"/>
    <property type="project" value="InterPro"/>
</dbReference>
<dbReference type="FunFam" id="3.40.50.300:FF:000006">
    <property type="entry name" value="DNA-binding transcriptional regulator NtrC"/>
    <property type="match status" value="1"/>
</dbReference>
<dbReference type="PRINTS" id="PR01590">
    <property type="entry name" value="HTHFIS"/>
</dbReference>
<dbReference type="InterPro" id="IPR002197">
    <property type="entry name" value="HTH_Fis"/>
</dbReference>
<dbReference type="InterPro" id="IPR058031">
    <property type="entry name" value="AAA_lid_NorR"/>
</dbReference>
<dbReference type="InterPro" id="IPR025944">
    <property type="entry name" value="Sigma_54_int_dom_CS"/>
</dbReference>
<dbReference type="PROSITE" id="PS50045">
    <property type="entry name" value="SIGMA54_INTERACT_4"/>
    <property type="match status" value="1"/>
</dbReference>
<dbReference type="AlphaFoldDB" id="A0A212L4E5"/>
<name>A0A212L4E5_9BACT</name>
<dbReference type="PROSITE" id="PS00675">
    <property type="entry name" value="SIGMA54_INTERACT_1"/>
    <property type="match status" value="1"/>
</dbReference>
<evidence type="ECO:0000256" key="3">
    <source>
        <dbReference type="ARBA" id="ARBA00023015"/>
    </source>
</evidence>
<dbReference type="PROSITE" id="PS00688">
    <property type="entry name" value="SIGMA54_INTERACT_3"/>
    <property type="match status" value="1"/>
</dbReference>
<evidence type="ECO:0000256" key="2">
    <source>
        <dbReference type="ARBA" id="ARBA00022840"/>
    </source>
</evidence>
<feature type="domain" description="Sigma-54 factor interaction" evidence="5">
    <location>
        <begin position="66"/>
        <end position="294"/>
    </location>
</feature>
<sequence>MYSTCTIYPLYTKEKDLLGVVCYSIGYTDLARHMENVQHVIEVQGSKAPGRKKAVTADKHYSFASIVGMNQELRKAVGMAEVAATSSASVMLIGETGVGKEVFAQAIHYGSARRGRPYTAINCSAVPEPLLEGILFGTSRGAFTGALDKPGLFETTNGGTFFLDEVDSMPIFLQSKLLRALQEKKIRRVGDALEKDIDVRILCAVGKHPKELLDTGVLRPDLYYRLGAIKIFLPPLKNRIDDIVLLSSHFLAKHNPNPLNPPPRLSEAALALLSSHSWPGNVRELEHVLEAAISVGQGVAVLDVEQLTKSCPDIFPPDAVAVTPDVGPVEIRAAAALSVKAPASVIADVQAVPDAEAEQGAAEAPAPSSENLLASRKDMEMVAILDALGKAAGNKSLASRLLGISPQLLSYKIKKFGINAKNFVPKQL</sequence>
<dbReference type="InterPro" id="IPR002078">
    <property type="entry name" value="Sigma_54_int"/>
</dbReference>
<dbReference type="GO" id="GO:0043565">
    <property type="term" value="F:sequence-specific DNA binding"/>
    <property type="evidence" value="ECO:0007669"/>
    <property type="project" value="InterPro"/>
</dbReference>
<protein>
    <submittedName>
        <fullName evidence="6">Arginine utilization regulatory protein RocR</fullName>
    </submittedName>
</protein>
<dbReference type="InterPro" id="IPR009057">
    <property type="entry name" value="Homeodomain-like_sf"/>
</dbReference>
<dbReference type="RefSeq" id="WP_296934418.1">
    <property type="nucleotide sequence ID" value="NZ_LT608333.1"/>
</dbReference>
<evidence type="ECO:0000313" key="6">
    <source>
        <dbReference type="EMBL" id="SCM72398.1"/>
    </source>
</evidence>
<dbReference type="SUPFAM" id="SSF52540">
    <property type="entry name" value="P-loop containing nucleoside triphosphate hydrolases"/>
    <property type="match status" value="1"/>
</dbReference>
<evidence type="ECO:0000256" key="4">
    <source>
        <dbReference type="ARBA" id="ARBA00023163"/>
    </source>
</evidence>
<dbReference type="Pfam" id="PF00158">
    <property type="entry name" value="Sigma54_activat"/>
    <property type="match status" value="1"/>
</dbReference>
<dbReference type="CDD" id="cd00009">
    <property type="entry name" value="AAA"/>
    <property type="match status" value="1"/>
</dbReference>
<organism evidence="6">
    <name type="scientific">uncultured Desulfovibrio sp</name>
    <dbReference type="NCBI Taxonomy" id="167968"/>
    <lineage>
        <taxon>Bacteria</taxon>
        <taxon>Pseudomonadati</taxon>
        <taxon>Thermodesulfobacteriota</taxon>
        <taxon>Desulfovibrionia</taxon>
        <taxon>Desulfovibrionales</taxon>
        <taxon>Desulfovibrionaceae</taxon>
        <taxon>Desulfovibrio</taxon>
        <taxon>environmental samples</taxon>
    </lineage>
</organism>
<dbReference type="PANTHER" id="PTHR32071:SF74">
    <property type="entry name" value="TRANSCRIPTIONAL ACTIVATOR ROCR"/>
    <property type="match status" value="1"/>
</dbReference>
<accession>A0A212L4E5</accession>
<keyword evidence="1" id="KW-0547">Nucleotide-binding</keyword>
<dbReference type="SUPFAM" id="SSF46689">
    <property type="entry name" value="Homeodomain-like"/>
    <property type="match status" value="1"/>
</dbReference>
<proteinExistence type="predicted"/>
<dbReference type="Gene3D" id="1.10.10.60">
    <property type="entry name" value="Homeodomain-like"/>
    <property type="match status" value="1"/>
</dbReference>
<keyword evidence="4" id="KW-0804">Transcription</keyword>